<dbReference type="NCBIfam" id="NF010027">
    <property type="entry name" value="PRK13502.1"/>
    <property type="match status" value="1"/>
</dbReference>
<accession>K6WFU4</accession>
<keyword evidence="6" id="KW-0804">Transcription</keyword>
<dbReference type="PANTHER" id="PTHR43280">
    <property type="entry name" value="ARAC-FAMILY TRANSCRIPTIONAL REGULATOR"/>
    <property type="match status" value="1"/>
</dbReference>
<keyword evidence="4" id="KW-0238">DNA-binding</keyword>
<keyword evidence="1" id="KW-0963">Cytoplasm</keyword>
<evidence type="ECO:0000313" key="11">
    <source>
        <dbReference type="Proteomes" id="UP000001955"/>
    </source>
</evidence>
<evidence type="ECO:0000256" key="1">
    <source>
        <dbReference type="ARBA" id="ARBA00022490"/>
    </source>
</evidence>
<dbReference type="SMART" id="SM00342">
    <property type="entry name" value="HTH_ARAC"/>
    <property type="match status" value="1"/>
</dbReference>
<dbReference type="CDD" id="cd06977">
    <property type="entry name" value="cupin_RhaR_RhaS-like_N"/>
    <property type="match status" value="1"/>
</dbReference>
<reference evidence="10 11" key="1">
    <citation type="journal article" date="2012" name="J. Bacteriol.">
        <title>Complete genome sequence of the B12-producing Shimwellia blattae strain DSM 4481, isolated from a cockroach.</title>
        <authorList>
            <person name="Brzuszkiewicz E."/>
            <person name="Waschkowitz T."/>
            <person name="Wiezer A."/>
            <person name="Daniel R."/>
        </authorList>
    </citation>
    <scope>NUCLEOTIDE SEQUENCE [LARGE SCALE GENOMIC DNA]</scope>
    <source>
        <strain evidence="11">ATCC 29907 / DSM 4481 / JCM 1650 / NBRC 105725 / CDC 9005-74</strain>
    </source>
</reference>
<dbReference type="PROSITE" id="PS00041">
    <property type="entry name" value="HTH_ARAC_FAMILY_1"/>
    <property type="match status" value="1"/>
</dbReference>
<dbReference type="KEGG" id="ebt:EBL_c00830"/>
<evidence type="ECO:0000256" key="2">
    <source>
        <dbReference type="ARBA" id="ARBA00022737"/>
    </source>
</evidence>
<dbReference type="PRINTS" id="PR00032">
    <property type="entry name" value="HTHARAC"/>
</dbReference>
<evidence type="ECO:0000256" key="7">
    <source>
        <dbReference type="ARBA" id="ARBA00023308"/>
    </source>
</evidence>
<dbReference type="Proteomes" id="UP000001955">
    <property type="component" value="Chromosome"/>
</dbReference>
<dbReference type="InterPro" id="IPR014710">
    <property type="entry name" value="RmlC-like_jellyroll"/>
</dbReference>
<dbReference type="HOGENOM" id="CLU_000445_88_5_6"/>
<dbReference type="eggNOG" id="COG4977">
    <property type="taxonomic scope" value="Bacteria"/>
</dbReference>
<dbReference type="RefSeq" id="WP_002440742.1">
    <property type="nucleotide sequence ID" value="NC_017910.1"/>
</dbReference>
<proteinExistence type="predicted"/>
<dbReference type="GO" id="GO:0003700">
    <property type="term" value="F:DNA-binding transcription factor activity"/>
    <property type="evidence" value="ECO:0007669"/>
    <property type="project" value="InterPro"/>
</dbReference>
<dbReference type="InterPro" id="IPR003313">
    <property type="entry name" value="AraC-bd"/>
</dbReference>
<keyword evidence="5" id="KW-0010">Activator</keyword>
<dbReference type="InterPro" id="IPR018060">
    <property type="entry name" value="HTH_AraC"/>
</dbReference>
<evidence type="ECO:0000256" key="5">
    <source>
        <dbReference type="ARBA" id="ARBA00023159"/>
    </source>
</evidence>
<evidence type="ECO:0000256" key="6">
    <source>
        <dbReference type="ARBA" id="ARBA00023163"/>
    </source>
</evidence>
<gene>
    <name evidence="10" type="primary">rhaR</name>
    <name evidence="10" type="ordered locus">EBL_c00830</name>
</gene>
<dbReference type="Pfam" id="PF12833">
    <property type="entry name" value="HTH_18"/>
    <property type="match status" value="1"/>
</dbReference>
<dbReference type="InterPro" id="IPR037923">
    <property type="entry name" value="HTH-like"/>
</dbReference>
<dbReference type="Gene3D" id="2.60.120.10">
    <property type="entry name" value="Jelly Rolls"/>
    <property type="match status" value="1"/>
</dbReference>
<dbReference type="PATRIC" id="fig|630626.3.peg.85"/>
<dbReference type="AlphaFoldDB" id="I2B3W5"/>
<dbReference type="PROSITE" id="PS01124">
    <property type="entry name" value="HTH_ARAC_FAMILY_2"/>
    <property type="match status" value="1"/>
</dbReference>
<evidence type="ECO:0000259" key="9">
    <source>
        <dbReference type="PROSITE" id="PS01124"/>
    </source>
</evidence>
<dbReference type="InterPro" id="IPR018062">
    <property type="entry name" value="HTH_AraC-typ_CS"/>
</dbReference>
<protein>
    <recommendedName>
        <fullName evidence="8">Arabinose operon regulatory protein</fullName>
    </recommendedName>
</protein>
<dbReference type="GO" id="GO:0043565">
    <property type="term" value="F:sequence-specific DNA binding"/>
    <property type="evidence" value="ECO:0007669"/>
    <property type="project" value="InterPro"/>
</dbReference>
<dbReference type="NCBIfam" id="NF010026">
    <property type="entry name" value="PRK13501.1"/>
    <property type="match status" value="1"/>
</dbReference>
<keyword evidence="11" id="KW-1185">Reference proteome</keyword>
<evidence type="ECO:0000256" key="4">
    <source>
        <dbReference type="ARBA" id="ARBA00023125"/>
    </source>
</evidence>
<organism evidence="10 11">
    <name type="scientific">Shimwellia blattae (strain ATCC 29907 / DSM 4481 / JCM 1650 / NBRC 105725 / CDC 9005-74)</name>
    <name type="common">Escherichia blattae</name>
    <dbReference type="NCBI Taxonomy" id="630626"/>
    <lineage>
        <taxon>Bacteria</taxon>
        <taxon>Pseudomonadati</taxon>
        <taxon>Pseudomonadota</taxon>
        <taxon>Gammaproteobacteria</taxon>
        <taxon>Enterobacterales</taxon>
        <taxon>Enterobacteriaceae</taxon>
        <taxon>Shimwellia</taxon>
    </lineage>
</organism>
<dbReference type="STRING" id="630626.EBL_c00830"/>
<dbReference type="OrthoDB" id="2547276at2"/>
<keyword evidence="7" id="KW-0684">Rhamnose metabolism</keyword>
<dbReference type="PANTHER" id="PTHR43280:SF13">
    <property type="entry name" value="HTH-TYPE TRANSCRIPTIONAL ACTIVATOR RHAR"/>
    <property type="match status" value="1"/>
</dbReference>
<dbReference type="InterPro" id="IPR020449">
    <property type="entry name" value="Tscrpt_reg_AraC-type_HTH"/>
</dbReference>
<dbReference type="InterPro" id="IPR047220">
    <property type="entry name" value="RhaR_RhaS-like_N"/>
</dbReference>
<accession>I2B3W5</accession>
<dbReference type="Pfam" id="PF02311">
    <property type="entry name" value="AraC_binding"/>
    <property type="match status" value="1"/>
</dbReference>
<sequence>MAPFILRKADFFPNCTFPAAVAERYPQDVFAEHSHEFNELVIVLRGNGLHVLNGRPWRITRGDLFYIRAQDRHSYTSVDNLVLQNIIYCPHMLTLPADWAQLLPGLSEAPGRPDWRLTARGMAEARGLITRLGQETSHGDAWGALMVESLFLQLAIALYRHRYIPTQAPEPEERGSVEALIAALANSLDKPFDLDSFCARHHCAGRTLRQQFRQQTGMTIPGYLRQVRICHAQYLLRHTALLISEVATRCGFEDSNYFSVVFTRETGEPPRQWRQSRSASPLSLTD</sequence>
<dbReference type="EMBL" id="CP001560">
    <property type="protein sequence ID" value="AFJ45219.1"/>
    <property type="molecule type" value="Genomic_DNA"/>
</dbReference>
<evidence type="ECO:0000256" key="3">
    <source>
        <dbReference type="ARBA" id="ARBA00023015"/>
    </source>
</evidence>
<keyword evidence="3" id="KW-0805">Transcription regulation</keyword>
<dbReference type="SUPFAM" id="SSF46689">
    <property type="entry name" value="Homeodomain-like"/>
    <property type="match status" value="1"/>
</dbReference>
<evidence type="ECO:0000256" key="8">
    <source>
        <dbReference type="ARBA" id="ARBA00044978"/>
    </source>
</evidence>
<feature type="domain" description="HTH araC/xylS-type" evidence="9">
    <location>
        <begin position="178"/>
        <end position="276"/>
    </location>
</feature>
<keyword evidence="2" id="KW-0677">Repeat</keyword>
<evidence type="ECO:0000313" key="10">
    <source>
        <dbReference type="EMBL" id="AFJ45219.1"/>
    </source>
</evidence>
<name>I2B3W5_SHIBC</name>
<dbReference type="InterPro" id="IPR009057">
    <property type="entry name" value="Homeodomain-like_sf"/>
</dbReference>
<dbReference type="Gene3D" id="1.10.10.60">
    <property type="entry name" value="Homeodomain-like"/>
    <property type="match status" value="1"/>
</dbReference>
<dbReference type="SUPFAM" id="SSF51215">
    <property type="entry name" value="Regulatory protein AraC"/>
    <property type="match status" value="1"/>
</dbReference>
<dbReference type="eggNOG" id="COG1917">
    <property type="taxonomic scope" value="Bacteria"/>
</dbReference>